<dbReference type="GeneID" id="20242863"/>
<feature type="region of interest" description="Disordered" evidence="6">
    <location>
        <begin position="1"/>
        <end position="75"/>
    </location>
</feature>
<dbReference type="PANTHER" id="PTHR23349">
    <property type="entry name" value="BASIC HELIX-LOOP-HELIX TRANSCRIPTION FACTOR, TWIST"/>
    <property type="match status" value="1"/>
</dbReference>
<evidence type="ECO:0000256" key="4">
    <source>
        <dbReference type="ARBA" id="ARBA00023163"/>
    </source>
</evidence>
<keyword evidence="5" id="KW-0539">Nucleus</keyword>
<name>V4AID3_LOTGI</name>
<dbReference type="EMBL" id="KB201392">
    <property type="protein sequence ID" value="ESO96722.1"/>
    <property type="molecule type" value="Genomic_DNA"/>
</dbReference>
<dbReference type="RefSeq" id="XP_009052582.1">
    <property type="nucleotide sequence ID" value="XM_009054334.1"/>
</dbReference>
<evidence type="ECO:0000256" key="6">
    <source>
        <dbReference type="SAM" id="MobiDB-lite"/>
    </source>
</evidence>
<protein>
    <recommendedName>
        <fullName evidence="7">BHLH domain-containing protein</fullName>
    </recommendedName>
</protein>
<evidence type="ECO:0000313" key="8">
    <source>
        <dbReference type="EMBL" id="ESO96722.1"/>
    </source>
</evidence>
<dbReference type="Proteomes" id="UP000030746">
    <property type="component" value="Unassembled WGS sequence"/>
</dbReference>
<keyword evidence="9" id="KW-1185">Reference proteome</keyword>
<dbReference type="PROSITE" id="PS50888">
    <property type="entry name" value="BHLH"/>
    <property type="match status" value="1"/>
</dbReference>
<feature type="compositionally biased region" description="Polar residues" evidence="6">
    <location>
        <begin position="29"/>
        <end position="54"/>
    </location>
</feature>
<evidence type="ECO:0000256" key="5">
    <source>
        <dbReference type="ARBA" id="ARBA00023242"/>
    </source>
</evidence>
<dbReference type="InterPro" id="IPR036638">
    <property type="entry name" value="HLH_DNA-bd_sf"/>
</dbReference>
<dbReference type="OMA" id="GHNKQRQ"/>
<proteinExistence type="predicted"/>
<dbReference type="InterPro" id="IPR011598">
    <property type="entry name" value="bHLH_dom"/>
</dbReference>
<dbReference type="CDD" id="cd11465">
    <property type="entry name" value="bHLH_TS_scleraxis_like"/>
    <property type="match status" value="1"/>
</dbReference>
<dbReference type="OrthoDB" id="10055449at2759"/>
<dbReference type="HOGENOM" id="CLU_1442596_0_0_1"/>
<evidence type="ECO:0000256" key="1">
    <source>
        <dbReference type="ARBA" id="ARBA00004123"/>
    </source>
</evidence>
<evidence type="ECO:0000256" key="3">
    <source>
        <dbReference type="ARBA" id="ARBA00023125"/>
    </source>
</evidence>
<dbReference type="Gene3D" id="4.10.280.10">
    <property type="entry name" value="Helix-loop-helix DNA-binding domain"/>
    <property type="match status" value="1"/>
</dbReference>
<gene>
    <name evidence="8" type="ORF">LOTGIDRAFT_174714</name>
</gene>
<dbReference type="FunFam" id="4.10.280.10:FF:000010">
    <property type="entry name" value="Scleraxis bHLH transcription factor"/>
    <property type="match status" value="1"/>
</dbReference>
<dbReference type="GO" id="GO:0000981">
    <property type="term" value="F:DNA-binding transcription factor activity, RNA polymerase II-specific"/>
    <property type="evidence" value="ECO:0007669"/>
    <property type="project" value="TreeGrafter"/>
</dbReference>
<evidence type="ECO:0000259" key="7">
    <source>
        <dbReference type="PROSITE" id="PS50888"/>
    </source>
</evidence>
<evidence type="ECO:0000313" key="9">
    <source>
        <dbReference type="Proteomes" id="UP000030746"/>
    </source>
</evidence>
<dbReference type="GO" id="GO:0005634">
    <property type="term" value="C:nucleus"/>
    <property type="evidence" value="ECO:0007669"/>
    <property type="project" value="UniProtKB-SubCell"/>
</dbReference>
<keyword evidence="4" id="KW-0804">Transcription</keyword>
<dbReference type="AlphaFoldDB" id="V4AID3"/>
<accession>V4AID3</accession>
<dbReference type="GO" id="GO:0032502">
    <property type="term" value="P:developmental process"/>
    <property type="evidence" value="ECO:0007669"/>
    <property type="project" value="TreeGrafter"/>
</dbReference>
<dbReference type="CTD" id="20242863"/>
<comment type="subcellular location">
    <subcellularLocation>
        <location evidence="1">Nucleus</location>
    </subcellularLocation>
</comment>
<keyword evidence="3" id="KW-0238">DNA-binding</keyword>
<dbReference type="Pfam" id="PF00010">
    <property type="entry name" value="HLH"/>
    <property type="match status" value="1"/>
</dbReference>
<dbReference type="SUPFAM" id="SSF47459">
    <property type="entry name" value="HLH, helix-loop-helix DNA-binding domain"/>
    <property type="match status" value="1"/>
</dbReference>
<keyword evidence="2" id="KW-0805">Transcription regulation</keyword>
<organism evidence="8 9">
    <name type="scientific">Lottia gigantea</name>
    <name type="common">Giant owl limpet</name>
    <dbReference type="NCBI Taxonomy" id="225164"/>
    <lineage>
        <taxon>Eukaryota</taxon>
        <taxon>Metazoa</taxon>
        <taxon>Spiralia</taxon>
        <taxon>Lophotrochozoa</taxon>
        <taxon>Mollusca</taxon>
        <taxon>Gastropoda</taxon>
        <taxon>Patellogastropoda</taxon>
        <taxon>Lottioidea</taxon>
        <taxon>Lottiidae</taxon>
        <taxon>Lottia</taxon>
    </lineage>
</organism>
<feature type="domain" description="BHLH" evidence="7">
    <location>
        <begin position="58"/>
        <end position="110"/>
    </location>
</feature>
<dbReference type="PANTHER" id="PTHR23349:SF42">
    <property type="entry name" value="BHLH DOMAIN-CONTAINING PROTEIN"/>
    <property type="match status" value="1"/>
</dbReference>
<sequence>MGDDKNFCPEPNSKRRKLENESDLCSDGAESQSSGEDQSTGTKIGSKRSSSVLSDTKPPRMSANARERDRTHSVNSAFVTLRTMIPTEPADRKLSKIEVLRLSASYIAHLNTLLMVGSEYVDQPCIKHQAMMRGSLGVDAMPKPVCTFCLSASRHRTTYTDCECEFTTAFEKHYCVAYMPKNQFDDWL</sequence>
<dbReference type="InterPro" id="IPR050283">
    <property type="entry name" value="E-box_TF_Regulators"/>
</dbReference>
<dbReference type="KEGG" id="lgi:LOTGIDRAFT_174714"/>
<reference evidence="8 9" key="1">
    <citation type="journal article" date="2013" name="Nature">
        <title>Insights into bilaterian evolution from three spiralian genomes.</title>
        <authorList>
            <person name="Simakov O."/>
            <person name="Marletaz F."/>
            <person name="Cho S.J."/>
            <person name="Edsinger-Gonzales E."/>
            <person name="Havlak P."/>
            <person name="Hellsten U."/>
            <person name="Kuo D.H."/>
            <person name="Larsson T."/>
            <person name="Lv J."/>
            <person name="Arendt D."/>
            <person name="Savage R."/>
            <person name="Osoegawa K."/>
            <person name="de Jong P."/>
            <person name="Grimwood J."/>
            <person name="Chapman J.A."/>
            <person name="Shapiro H."/>
            <person name="Aerts A."/>
            <person name="Otillar R.P."/>
            <person name="Terry A.Y."/>
            <person name="Boore J.L."/>
            <person name="Grigoriev I.V."/>
            <person name="Lindberg D.R."/>
            <person name="Seaver E.C."/>
            <person name="Weisblat D.A."/>
            <person name="Putnam N.H."/>
            <person name="Rokhsar D.S."/>
        </authorList>
    </citation>
    <scope>NUCLEOTIDE SEQUENCE [LARGE SCALE GENOMIC DNA]</scope>
</reference>
<evidence type="ECO:0000256" key="2">
    <source>
        <dbReference type="ARBA" id="ARBA00023015"/>
    </source>
</evidence>
<dbReference type="STRING" id="225164.V4AID3"/>
<dbReference type="GO" id="GO:0000977">
    <property type="term" value="F:RNA polymerase II transcription regulatory region sequence-specific DNA binding"/>
    <property type="evidence" value="ECO:0007669"/>
    <property type="project" value="TreeGrafter"/>
</dbReference>
<dbReference type="GO" id="GO:0046983">
    <property type="term" value="F:protein dimerization activity"/>
    <property type="evidence" value="ECO:0007669"/>
    <property type="project" value="InterPro"/>
</dbReference>
<dbReference type="SMART" id="SM00353">
    <property type="entry name" value="HLH"/>
    <property type="match status" value="1"/>
</dbReference>